<dbReference type="PANTHER" id="PTHR33154:SF15">
    <property type="entry name" value="REGULATORY PROTEIN ARSR"/>
    <property type="match status" value="1"/>
</dbReference>
<dbReference type="EMBL" id="BAABJX010000042">
    <property type="protein sequence ID" value="GAA4841277.1"/>
    <property type="molecule type" value="Genomic_DNA"/>
</dbReference>
<evidence type="ECO:0000256" key="2">
    <source>
        <dbReference type="ARBA" id="ARBA00023125"/>
    </source>
</evidence>
<dbReference type="Gene3D" id="1.10.10.10">
    <property type="entry name" value="Winged helix-like DNA-binding domain superfamily/Winged helix DNA-binding domain"/>
    <property type="match status" value="1"/>
</dbReference>
<evidence type="ECO:0000259" key="4">
    <source>
        <dbReference type="PROSITE" id="PS50987"/>
    </source>
</evidence>
<evidence type="ECO:0000256" key="1">
    <source>
        <dbReference type="ARBA" id="ARBA00023015"/>
    </source>
</evidence>
<dbReference type="PANTHER" id="PTHR33154">
    <property type="entry name" value="TRANSCRIPTIONAL REGULATOR, ARSR FAMILY"/>
    <property type="match status" value="1"/>
</dbReference>
<dbReference type="InterPro" id="IPR011991">
    <property type="entry name" value="ArsR-like_HTH"/>
</dbReference>
<keyword evidence="6" id="KW-1185">Reference proteome</keyword>
<dbReference type="InterPro" id="IPR036390">
    <property type="entry name" value="WH_DNA-bd_sf"/>
</dbReference>
<organism evidence="5 6">
    <name type="scientific">Algivirga pacifica</name>
    <dbReference type="NCBI Taxonomy" id="1162670"/>
    <lineage>
        <taxon>Bacteria</taxon>
        <taxon>Pseudomonadati</taxon>
        <taxon>Bacteroidota</taxon>
        <taxon>Cytophagia</taxon>
        <taxon>Cytophagales</taxon>
        <taxon>Flammeovirgaceae</taxon>
        <taxon>Algivirga</taxon>
    </lineage>
</organism>
<comment type="caution">
    <text evidence="5">The sequence shown here is derived from an EMBL/GenBank/DDBJ whole genome shotgun (WGS) entry which is preliminary data.</text>
</comment>
<keyword evidence="3" id="KW-0804">Transcription</keyword>
<dbReference type="InterPro" id="IPR036388">
    <property type="entry name" value="WH-like_DNA-bd_sf"/>
</dbReference>
<gene>
    <name evidence="5" type="ORF">GCM10023331_27910</name>
</gene>
<dbReference type="SUPFAM" id="SSF46785">
    <property type="entry name" value="Winged helix' DNA-binding domain"/>
    <property type="match status" value="1"/>
</dbReference>
<dbReference type="SMART" id="SM00418">
    <property type="entry name" value="HTH_ARSR"/>
    <property type="match status" value="1"/>
</dbReference>
<sequence length="109" mass="12065">MGITKTEGFTEEITQMAELLKALGHPARLSIMEFLLNSPACICGDIVEELPLAQSTVSRHLSELKRVGLIQGNIDGNNICYCINTDTWDKVAHFFTDFKNKKVVTSSCC</sequence>
<evidence type="ECO:0000313" key="5">
    <source>
        <dbReference type="EMBL" id="GAA4841277.1"/>
    </source>
</evidence>
<protein>
    <submittedName>
        <fullName evidence="5">Metalloregulator ArsR/SmtB family transcription factor</fullName>
    </submittedName>
</protein>
<accession>A0ABP9DJI2</accession>
<dbReference type="PRINTS" id="PR00778">
    <property type="entry name" value="HTHARSR"/>
</dbReference>
<dbReference type="NCBIfam" id="NF033788">
    <property type="entry name" value="HTH_metalloreg"/>
    <property type="match status" value="1"/>
</dbReference>
<dbReference type="Pfam" id="PF01022">
    <property type="entry name" value="HTH_5"/>
    <property type="match status" value="1"/>
</dbReference>
<reference evidence="6" key="1">
    <citation type="journal article" date="2019" name="Int. J. Syst. Evol. Microbiol.">
        <title>The Global Catalogue of Microorganisms (GCM) 10K type strain sequencing project: providing services to taxonomists for standard genome sequencing and annotation.</title>
        <authorList>
            <consortium name="The Broad Institute Genomics Platform"/>
            <consortium name="The Broad Institute Genome Sequencing Center for Infectious Disease"/>
            <person name="Wu L."/>
            <person name="Ma J."/>
        </authorList>
    </citation>
    <scope>NUCLEOTIDE SEQUENCE [LARGE SCALE GENOMIC DNA]</scope>
    <source>
        <strain evidence="6">JCM 18326</strain>
    </source>
</reference>
<dbReference type="PROSITE" id="PS50987">
    <property type="entry name" value="HTH_ARSR_2"/>
    <property type="match status" value="1"/>
</dbReference>
<keyword evidence="1" id="KW-0805">Transcription regulation</keyword>
<dbReference type="InterPro" id="IPR001845">
    <property type="entry name" value="HTH_ArsR_DNA-bd_dom"/>
</dbReference>
<proteinExistence type="predicted"/>
<dbReference type="InterPro" id="IPR051081">
    <property type="entry name" value="HTH_MetalResp_TranReg"/>
</dbReference>
<dbReference type="Proteomes" id="UP001500298">
    <property type="component" value="Unassembled WGS sequence"/>
</dbReference>
<dbReference type="RefSeq" id="WP_345372817.1">
    <property type="nucleotide sequence ID" value="NZ_BAABJX010000042.1"/>
</dbReference>
<name>A0ABP9DJI2_9BACT</name>
<dbReference type="CDD" id="cd00090">
    <property type="entry name" value="HTH_ARSR"/>
    <property type="match status" value="1"/>
</dbReference>
<feature type="domain" description="HTH arsR-type" evidence="4">
    <location>
        <begin position="8"/>
        <end position="103"/>
    </location>
</feature>
<keyword evidence="2" id="KW-0238">DNA-binding</keyword>
<evidence type="ECO:0000313" key="6">
    <source>
        <dbReference type="Proteomes" id="UP001500298"/>
    </source>
</evidence>
<evidence type="ECO:0000256" key="3">
    <source>
        <dbReference type="ARBA" id="ARBA00023163"/>
    </source>
</evidence>